<organism evidence="1 2">
    <name type="scientific">Auriscalpium vulgare</name>
    <dbReference type="NCBI Taxonomy" id="40419"/>
    <lineage>
        <taxon>Eukaryota</taxon>
        <taxon>Fungi</taxon>
        <taxon>Dikarya</taxon>
        <taxon>Basidiomycota</taxon>
        <taxon>Agaricomycotina</taxon>
        <taxon>Agaricomycetes</taxon>
        <taxon>Russulales</taxon>
        <taxon>Auriscalpiaceae</taxon>
        <taxon>Auriscalpium</taxon>
    </lineage>
</organism>
<protein>
    <submittedName>
        <fullName evidence="1">Uncharacterized protein</fullName>
    </submittedName>
</protein>
<proteinExistence type="predicted"/>
<sequence>MSASSKLSVFVVLLLALAFSAHATLPGTTGHGRRSLAFKKKLHRDLAPPIFRAALGDGDLLSNVVRDDGGGTGAPTTGAPDTGLPSTGPPATVPPPSSTTPPTSSPSDTSPPTSSDPPQTSDAPVTTSAPPPSTTAPPDTQSSAPASSTQNCLFGIDILGLCLPEPPKSSDQPQSSTDPASSTAPTTSDPPPSTTDPASSTAPTTSDPPPSTTDPASSAAPTTSDPPPSTTAPPDTQSSASASSTQNCLFDVLGLCLPPPTSSNSPQSSGAPSSSGSASQIASITTTAPSLSVTGVVSSQSDSQSQVSQSLSFSVSGSITDSQSVTGSITASQPVSGSITASQSVSGSITASQSVATITFPSGISSTVSASLESDSTITSDATSSFTLAPQSQLSYVTETTLLFTSVPTSSAASQSDPDAPATTLSLSAIPSSASQAPLPSDLASRIYPPGDTPSPGSDYTLISVLFDSDLSWEFVANNVESQGQLFLWFPAVVQAALGIPADQTLTFALQVYVPSSYQGPDDVAQLLTTFLMWIPKPQVSTLANMIKVQSSPFYTTLGPPYSVLAQHVDAAFSITSVQDPNSDPGSGNNASGSSASTGGSSSNNKRTDTIIGVVSALGGLTLIILGILIFRSIKHRRELAHRRLSDPVAAYPDRSGRDFDQDSVGGQRRRSFYFAEDSLRGGGPAPAAAAAAAVAGPSSAAYGNEPVVEYSYRNSPDQMRERRPVVPGAISAPILQQSSLNW</sequence>
<accession>A0ACB8S4R2</accession>
<dbReference type="Proteomes" id="UP000814033">
    <property type="component" value="Unassembled WGS sequence"/>
</dbReference>
<comment type="caution">
    <text evidence="1">The sequence shown here is derived from an EMBL/GenBank/DDBJ whole genome shotgun (WGS) entry which is preliminary data.</text>
</comment>
<evidence type="ECO:0000313" key="1">
    <source>
        <dbReference type="EMBL" id="KAI0051066.1"/>
    </source>
</evidence>
<dbReference type="EMBL" id="MU275855">
    <property type="protein sequence ID" value="KAI0051066.1"/>
    <property type="molecule type" value="Genomic_DNA"/>
</dbReference>
<keyword evidence="2" id="KW-1185">Reference proteome</keyword>
<name>A0ACB8S4R2_9AGAM</name>
<reference evidence="1" key="2">
    <citation type="journal article" date="2022" name="New Phytol.">
        <title>Evolutionary transition to the ectomycorrhizal habit in the genomes of a hyperdiverse lineage of mushroom-forming fungi.</title>
        <authorList>
            <person name="Looney B."/>
            <person name="Miyauchi S."/>
            <person name="Morin E."/>
            <person name="Drula E."/>
            <person name="Courty P.E."/>
            <person name="Kohler A."/>
            <person name="Kuo A."/>
            <person name="LaButti K."/>
            <person name="Pangilinan J."/>
            <person name="Lipzen A."/>
            <person name="Riley R."/>
            <person name="Andreopoulos W."/>
            <person name="He G."/>
            <person name="Johnson J."/>
            <person name="Nolan M."/>
            <person name="Tritt A."/>
            <person name="Barry K.W."/>
            <person name="Grigoriev I.V."/>
            <person name="Nagy L.G."/>
            <person name="Hibbett D."/>
            <person name="Henrissat B."/>
            <person name="Matheny P.B."/>
            <person name="Labbe J."/>
            <person name="Martin F.M."/>
        </authorList>
    </citation>
    <scope>NUCLEOTIDE SEQUENCE</scope>
    <source>
        <strain evidence="1">FP105234-sp</strain>
    </source>
</reference>
<evidence type="ECO:0000313" key="2">
    <source>
        <dbReference type="Proteomes" id="UP000814033"/>
    </source>
</evidence>
<reference evidence="1" key="1">
    <citation type="submission" date="2021-02" db="EMBL/GenBank/DDBJ databases">
        <authorList>
            <consortium name="DOE Joint Genome Institute"/>
            <person name="Ahrendt S."/>
            <person name="Looney B.P."/>
            <person name="Miyauchi S."/>
            <person name="Morin E."/>
            <person name="Drula E."/>
            <person name="Courty P.E."/>
            <person name="Chicoki N."/>
            <person name="Fauchery L."/>
            <person name="Kohler A."/>
            <person name="Kuo A."/>
            <person name="Labutti K."/>
            <person name="Pangilinan J."/>
            <person name="Lipzen A."/>
            <person name="Riley R."/>
            <person name="Andreopoulos W."/>
            <person name="He G."/>
            <person name="Johnson J."/>
            <person name="Barry K.W."/>
            <person name="Grigoriev I.V."/>
            <person name="Nagy L."/>
            <person name="Hibbett D."/>
            <person name="Henrissat B."/>
            <person name="Matheny P.B."/>
            <person name="Labbe J."/>
            <person name="Martin F."/>
        </authorList>
    </citation>
    <scope>NUCLEOTIDE SEQUENCE</scope>
    <source>
        <strain evidence="1">FP105234-sp</strain>
    </source>
</reference>
<gene>
    <name evidence="1" type="ORF">FA95DRAFT_1570146</name>
</gene>